<dbReference type="InterPro" id="IPR025665">
    <property type="entry name" value="Beta-barrel_OMP_2"/>
</dbReference>
<dbReference type="OrthoDB" id="947434at2"/>
<sequence length="196" mass="21415">MRKLIFFSVLAATALLTSCATCNWGIKAGPNFASVGGDDTDDLDSRFGVFFGAYTECMILDTFSVQPELIFSQQGADYTESEGFDGTFKFNYLNLPVMGKLYVNDGLFVEAGPQIGYLLSAKEEFESMSLSGEDDIKDDIKNIDFGANVGLGYQFDSGLNIGARYNFGIANINDFADSSDFSNTNNVFSFAVGFRF</sequence>
<dbReference type="Proteomes" id="UP000290889">
    <property type="component" value="Chromosome"/>
</dbReference>
<gene>
    <name evidence="3" type="ORF">EQY75_03890</name>
</gene>
<dbReference type="InterPro" id="IPR011250">
    <property type="entry name" value="OMP/PagP_B-barrel"/>
</dbReference>
<dbReference type="AlphaFoldDB" id="A0A411E7Q2"/>
<dbReference type="RefSeq" id="WP_129603044.1">
    <property type="nucleotide sequence ID" value="NZ_CP035544.1"/>
</dbReference>
<dbReference type="Gene3D" id="2.40.160.60">
    <property type="entry name" value="Outer membrane protein transport protein (OMPP1/FadL/TodX)"/>
    <property type="match status" value="1"/>
</dbReference>
<dbReference type="SUPFAM" id="SSF56925">
    <property type="entry name" value="OMPA-like"/>
    <property type="match status" value="1"/>
</dbReference>
<evidence type="ECO:0000259" key="2">
    <source>
        <dbReference type="Pfam" id="PF13568"/>
    </source>
</evidence>
<organism evidence="3 4">
    <name type="scientific">Muriicola soli</name>
    <dbReference type="NCBI Taxonomy" id="2507538"/>
    <lineage>
        <taxon>Bacteria</taxon>
        <taxon>Pseudomonadati</taxon>
        <taxon>Bacteroidota</taxon>
        <taxon>Flavobacteriia</taxon>
        <taxon>Flavobacteriales</taxon>
        <taxon>Flavobacteriaceae</taxon>
        <taxon>Muriicola</taxon>
    </lineage>
</organism>
<proteinExistence type="predicted"/>
<protein>
    <submittedName>
        <fullName evidence="3">PorT family protein</fullName>
    </submittedName>
</protein>
<accession>A0A411E7Q2</accession>
<evidence type="ECO:0000313" key="4">
    <source>
        <dbReference type="Proteomes" id="UP000290889"/>
    </source>
</evidence>
<evidence type="ECO:0000313" key="3">
    <source>
        <dbReference type="EMBL" id="QBA63755.1"/>
    </source>
</evidence>
<keyword evidence="1" id="KW-0732">Signal</keyword>
<feature type="domain" description="Outer membrane protein beta-barrel" evidence="2">
    <location>
        <begin position="22"/>
        <end position="172"/>
    </location>
</feature>
<dbReference type="EMBL" id="CP035544">
    <property type="protein sequence ID" value="QBA63755.1"/>
    <property type="molecule type" value="Genomic_DNA"/>
</dbReference>
<dbReference type="PROSITE" id="PS51257">
    <property type="entry name" value="PROKAR_LIPOPROTEIN"/>
    <property type="match status" value="1"/>
</dbReference>
<name>A0A411E7Q2_9FLAO</name>
<evidence type="ECO:0000256" key="1">
    <source>
        <dbReference type="SAM" id="SignalP"/>
    </source>
</evidence>
<keyword evidence="4" id="KW-1185">Reference proteome</keyword>
<dbReference type="Pfam" id="PF13568">
    <property type="entry name" value="OMP_b-brl_2"/>
    <property type="match status" value="1"/>
</dbReference>
<dbReference type="KEGG" id="mur:EQY75_03890"/>
<reference evidence="3 4" key="1">
    <citation type="submission" date="2019-01" db="EMBL/GenBank/DDBJ databases">
        <title>Muriicola soli sp. nov., isolated from soil.</title>
        <authorList>
            <person name="Kang H.J."/>
            <person name="Kim S.B."/>
        </authorList>
    </citation>
    <scope>NUCLEOTIDE SEQUENCE [LARGE SCALE GENOMIC DNA]</scope>
    <source>
        <strain evidence="3 4">MMS17-SY002</strain>
    </source>
</reference>
<feature type="chain" id="PRO_5019452047" evidence="1">
    <location>
        <begin position="23"/>
        <end position="196"/>
    </location>
</feature>
<feature type="signal peptide" evidence="1">
    <location>
        <begin position="1"/>
        <end position="22"/>
    </location>
</feature>